<keyword evidence="9" id="KW-1185">Reference proteome</keyword>
<dbReference type="AlphaFoldDB" id="A0A7K0CDQ6"/>
<dbReference type="GO" id="GO:0005506">
    <property type="term" value="F:iron ion binding"/>
    <property type="evidence" value="ECO:0007669"/>
    <property type="project" value="InterPro"/>
</dbReference>
<keyword evidence="2 7" id="KW-0349">Heme</keyword>
<evidence type="ECO:0000256" key="4">
    <source>
        <dbReference type="ARBA" id="ARBA00023002"/>
    </source>
</evidence>
<dbReference type="GO" id="GO:0004497">
    <property type="term" value="F:monooxygenase activity"/>
    <property type="evidence" value="ECO:0007669"/>
    <property type="project" value="UniProtKB-KW"/>
</dbReference>
<dbReference type="PROSITE" id="PS00086">
    <property type="entry name" value="CYTOCHROME_P450"/>
    <property type="match status" value="1"/>
</dbReference>
<accession>A0A7K0CDQ6</accession>
<keyword evidence="6 7" id="KW-0503">Monooxygenase</keyword>
<dbReference type="PRINTS" id="PR00359">
    <property type="entry name" value="BP450"/>
</dbReference>
<dbReference type="SUPFAM" id="SSF48264">
    <property type="entry name" value="Cytochrome P450"/>
    <property type="match status" value="1"/>
</dbReference>
<keyword evidence="3 7" id="KW-0479">Metal-binding</keyword>
<keyword evidence="4 7" id="KW-0560">Oxidoreductase</keyword>
<dbReference type="InterPro" id="IPR002397">
    <property type="entry name" value="Cyt_P450_B"/>
</dbReference>
<keyword evidence="5 7" id="KW-0408">Iron</keyword>
<dbReference type="GO" id="GO:0016705">
    <property type="term" value="F:oxidoreductase activity, acting on paired donors, with incorporation or reduction of molecular oxygen"/>
    <property type="evidence" value="ECO:0007669"/>
    <property type="project" value="InterPro"/>
</dbReference>
<dbReference type="EC" id="1.14.15.11" evidence="8"/>
<proteinExistence type="inferred from homology"/>
<dbReference type="FunFam" id="1.10.630.10:FF:000018">
    <property type="entry name" value="Cytochrome P450 monooxygenase"/>
    <property type="match status" value="1"/>
</dbReference>
<dbReference type="Gene3D" id="1.10.630.10">
    <property type="entry name" value="Cytochrome P450"/>
    <property type="match status" value="1"/>
</dbReference>
<evidence type="ECO:0000256" key="5">
    <source>
        <dbReference type="ARBA" id="ARBA00023004"/>
    </source>
</evidence>
<evidence type="ECO:0000256" key="2">
    <source>
        <dbReference type="ARBA" id="ARBA00022617"/>
    </source>
</evidence>
<dbReference type="Proteomes" id="UP000466345">
    <property type="component" value="Unassembled WGS sequence"/>
</dbReference>
<dbReference type="CDD" id="cd11030">
    <property type="entry name" value="CYP105-like"/>
    <property type="match status" value="1"/>
</dbReference>
<comment type="caution">
    <text evidence="8">The sequence shown here is derived from an EMBL/GenBank/DDBJ whole genome shotgun (WGS) entry which is preliminary data.</text>
</comment>
<evidence type="ECO:0000256" key="6">
    <source>
        <dbReference type="ARBA" id="ARBA00023033"/>
    </source>
</evidence>
<sequence length="406" mass="45022">MTTVLPDPMRLPTERGCPFSPPAEYTVLQTERPWSRLRLPGGRTGWLITRYDDVRALLADRRFTPPMVQVTPNAELPLPEEELPVPDGLFSALDPPEQSRYRRLVSRYFTRKRTRELQPLIERITDEQLTGMIEAGQPGDLNAWFAQPIPARVVTGMLGIPAADQPDYQRWVLASLSLDTSLDALREAKDGLYEGLGELVRHKKSHPGDDIVSELLHGSVGESPLTHAEVVNISILLLIAGLETTANMLGLGAFALLEHPGQLARLRADESLFDSAIEELLRYLTIVQFGLTRTAREDCEVAGRRITEGEIIVASLAAANRDPAVYDDPNHLDLARDQSTAPHMAFGHGVHQCLGAQLARIEMKIAFGALLRRLPKLRLAVPADRVATGTDKVFYGVHELPVSWEH</sequence>
<dbReference type="GO" id="GO:0020037">
    <property type="term" value="F:heme binding"/>
    <property type="evidence" value="ECO:0007669"/>
    <property type="project" value="InterPro"/>
</dbReference>
<reference evidence="8 9" key="1">
    <citation type="submission" date="2019-10" db="EMBL/GenBank/DDBJ databases">
        <title>Streptomyces smaragdinus sp. nov. and Streptomyces fabii sp. nov., isolated from the gut of fungus growing-termite Macrotermes natalensis.</title>
        <authorList>
            <person name="Schwitalla J."/>
            <person name="Benndorf R."/>
            <person name="Martin K."/>
            <person name="De Beer W."/>
            <person name="Kaster A.-K."/>
            <person name="Vollmers J."/>
            <person name="Poulsen M."/>
            <person name="Beemelmanns C."/>
        </authorList>
    </citation>
    <scope>NUCLEOTIDE SEQUENCE [LARGE SCALE GENOMIC DNA]</scope>
    <source>
        <strain evidence="8 9">RB5</strain>
    </source>
</reference>
<name>A0A7K0CDQ6_9ACTN</name>
<dbReference type="PRINTS" id="PR00385">
    <property type="entry name" value="P450"/>
</dbReference>
<evidence type="ECO:0000313" key="9">
    <source>
        <dbReference type="Proteomes" id="UP000466345"/>
    </source>
</evidence>
<organism evidence="8 9">
    <name type="scientific">Streptomyces smaragdinus</name>
    <dbReference type="NCBI Taxonomy" id="2585196"/>
    <lineage>
        <taxon>Bacteria</taxon>
        <taxon>Bacillati</taxon>
        <taxon>Actinomycetota</taxon>
        <taxon>Actinomycetes</taxon>
        <taxon>Kitasatosporales</taxon>
        <taxon>Streptomycetaceae</taxon>
        <taxon>Streptomyces</taxon>
    </lineage>
</organism>
<evidence type="ECO:0000256" key="3">
    <source>
        <dbReference type="ARBA" id="ARBA00022723"/>
    </source>
</evidence>
<comment type="similarity">
    <text evidence="1 7">Belongs to the cytochrome P450 family.</text>
</comment>
<dbReference type="InterPro" id="IPR017972">
    <property type="entry name" value="Cyt_P450_CS"/>
</dbReference>
<dbReference type="InterPro" id="IPR036396">
    <property type="entry name" value="Cyt_P450_sf"/>
</dbReference>
<dbReference type="RefSeq" id="WP_323377315.1">
    <property type="nucleotide sequence ID" value="NZ_WEGJ01000004.1"/>
</dbReference>
<dbReference type="PANTHER" id="PTHR46696">
    <property type="entry name" value="P450, PUTATIVE (EUROFUNG)-RELATED"/>
    <property type="match status" value="1"/>
</dbReference>
<evidence type="ECO:0000256" key="7">
    <source>
        <dbReference type="RuleBase" id="RU000461"/>
    </source>
</evidence>
<dbReference type="InterPro" id="IPR001128">
    <property type="entry name" value="Cyt_P450"/>
</dbReference>
<protein>
    <submittedName>
        <fullName evidence="8">Pentalenic acid synthase</fullName>
        <ecNumber evidence="8">1.14.15.11</ecNumber>
    </submittedName>
</protein>
<gene>
    <name evidence="8" type="ORF">SRB5_17270</name>
</gene>
<evidence type="ECO:0000256" key="1">
    <source>
        <dbReference type="ARBA" id="ARBA00010617"/>
    </source>
</evidence>
<dbReference type="Pfam" id="PF00067">
    <property type="entry name" value="p450"/>
    <property type="match status" value="1"/>
</dbReference>
<dbReference type="EMBL" id="WEGJ01000004">
    <property type="protein sequence ID" value="MQY11608.1"/>
    <property type="molecule type" value="Genomic_DNA"/>
</dbReference>
<dbReference type="PANTHER" id="PTHR46696:SF1">
    <property type="entry name" value="CYTOCHROME P450 YJIB-RELATED"/>
    <property type="match status" value="1"/>
</dbReference>
<evidence type="ECO:0000313" key="8">
    <source>
        <dbReference type="EMBL" id="MQY11608.1"/>
    </source>
</evidence>